<keyword evidence="3" id="KW-1185">Reference proteome</keyword>
<dbReference type="EMBL" id="JAPFCC010000001">
    <property type="protein sequence ID" value="MCW7553901.1"/>
    <property type="molecule type" value="Genomic_DNA"/>
</dbReference>
<dbReference type="PANTHER" id="PTHR47237">
    <property type="entry name" value="SLL0310 PROTEIN"/>
    <property type="match status" value="1"/>
</dbReference>
<feature type="domain" description="N-acetyltransferase" evidence="1">
    <location>
        <begin position="5"/>
        <end position="152"/>
    </location>
</feature>
<gene>
    <name evidence="2" type="ORF">NX722_14960</name>
</gene>
<dbReference type="CDD" id="cd04301">
    <property type="entry name" value="NAT_SF"/>
    <property type="match status" value="1"/>
</dbReference>
<organism evidence="2 3">
    <name type="scientific">Endozoicomonas gorgoniicola</name>
    <dbReference type="NCBI Taxonomy" id="1234144"/>
    <lineage>
        <taxon>Bacteria</taxon>
        <taxon>Pseudomonadati</taxon>
        <taxon>Pseudomonadota</taxon>
        <taxon>Gammaproteobacteria</taxon>
        <taxon>Oceanospirillales</taxon>
        <taxon>Endozoicomonadaceae</taxon>
        <taxon>Endozoicomonas</taxon>
    </lineage>
</organism>
<sequence>MRGNIHIDTLSREEVQTMYQWIAREGWNPGIHDAGTLYKAFASGFIGLKLDDELVGVSAVFRHNARYASFGNFIVKPEYRGQGIGLMMTRRRLQMAGYRNLSLDGVLEKESVYRSVGFRTAHINQRFEFNWQHAPDKLHPNVINLRHIRLLELLDYEEQLFPGKRKPYLKAWVTQPEASAFCFRDHQDIKGFGVLRPCITGYKIGPLFADTLVIAEHLMQALLQHSHGQPVFCDIPETNRYARHLVHSFEGQPIDFLSARMYRGYEPDLDYQRLYALTSLEAG</sequence>
<dbReference type="Gene3D" id="3.40.630.90">
    <property type="match status" value="1"/>
</dbReference>
<dbReference type="Pfam" id="PF18014">
    <property type="entry name" value="Acetyltransf_18"/>
    <property type="match status" value="1"/>
</dbReference>
<evidence type="ECO:0000259" key="1">
    <source>
        <dbReference type="PROSITE" id="PS51186"/>
    </source>
</evidence>
<keyword evidence="2" id="KW-0808">Transferase</keyword>
<dbReference type="RefSeq" id="WP_262563640.1">
    <property type="nucleotide sequence ID" value="NZ_JAPFCC010000001.1"/>
</dbReference>
<dbReference type="PROSITE" id="PS51186">
    <property type="entry name" value="GNAT"/>
    <property type="match status" value="1"/>
</dbReference>
<proteinExistence type="predicted"/>
<evidence type="ECO:0000313" key="3">
    <source>
        <dbReference type="Proteomes" id="UP001209854"/>
    </source>
</evidence>
<dbReference type="InterPro" id="IPR052729">
    <property type="entry name" value="Acyl/Acetyltrans_Enzymes"/>
</dbReference>
<accession>A0ABT3MWY0</accession>
<protein>
    <submittedName>
        <fullName evidence="2">GNAT family N-acetyltransferase</fullName>
        <ecNumber evidence="2">2.3.1.-</ecNumber>
    </submittedName>
</protein>
<comment type="caution">
    <text evidence="2">The sequence shown here is derived from an EMBL/GenBank/DDBJ whole genome shotgun (WGS) entry which is preliminary data.</text>
</comment>
<dbReference type="PANTHER" id="PTHR47237:SF1">
    <property type="entry name" value="SLL0310 PROTEIN"/>
    <property type="match status" value="1"/>
</dbReference>
<keyword evidence="2" id="KW-0012">Acyltransferase</keyword>
<dbReference type="InterPro" id="IPR000182">
    <property type="entry name" value="GNAT_dom"/>
</dbReference>
<dbReference type="InterPro" id="IPR041496">
    <property type="entry name" value="YitH/HolE_GNAT"/>
</dbReference>
<dbReference type="Pfam" id="PF13508">
    <property type="entry name" value="Acetyltransf_7"/>
    <property type="match status" value="1"/>
</dbReference>
<reference evidence="2 3" key="1">
    <citation type="submission" date="2022-10" db="EMBL/GenBank/DDBJ databases">
        <title>High-quality genome sequences of two octocoral-associated bacteria, Endozoicomonas euniceicola EF212 and Endozoicomonas gorgoniicola PS125.</title>
        <authorList>
            <person name="Chiou Y.-J."/>
            <person name="Chen Y.-H."/>
        </authorList>
    </citation>
    <scope>NUCLEOTIDE SEQUENCE [LARGE SCALE GENOMIC DNA]</scope>
    <source>
        <strain evidence="2 3">PS125</strain>
    </source>
</reference>
<dbReference type="InterPro" id="IPR016181">
    <property type="entry name" value="Acyl_CoA_acyltransferase"/>
</dbReference>
<name>A0ABT3MWY0_9GAMM</name>
<dbReference type="Proteomes" id="UP001209854">
    <property type="component" value="Unassembled WGS sequence"/>
</dbReference>
<dbReference type="Gene3D" id="3.40.630.30">
    <property type="match status" value="1"/>
</dbReference>
<dbReference type="EC" id="2.3.1.-" evidence="2"/>
<dbReference type="SUPFAM" id="SSF55729">
    <property type="entry name" value="Acyl-CoA N-acyltransferases (Nat)"/>
    <property type="match status" value="1"/>
</dbReference>
<evidence type="ECO:0000313" key="2">
    <source>
        <dbReference type="EMBL" id="MCW7553901.1"/>
    </source>
</evidence>
<dbReference type="GO" id="GO:0016746">
    <property type="term" value="F:acyltransferase activity"/>
    <property type="evidence" value="ECO:0007669"/>
    <property type="project" value="UniProtKB-KW"/>
</dbReference>